<accession>A0ABS8ERM8</accession>
<dbReference type="PANTHER" id="PTHR33933:SF1">
    <property type="entry name" value="PROTEIN ADENYLYLTRANSFERASE MNTA-RELATED"/>
    <property type="match status" value="1"/>
</dbReference>
<dbReference type="SUPFAM" id="SSF81301">
    <property type="entry name" value="Nucleotidyltransferase"/>
    <property type="match status" value="1"/>
</dbReference>
<dbReference type="InterPro" id="IPR052548">
    <property type="entry name" value="Type_VII_TA_antitoxin"/>
</dbReference>
<protein>
    <submittedName>
        <fullName evidence="2">Nucleotidyltransferase domain-containing protein</fullName>
    </submittedName>
</protein>
<dbReference type="Gene3D" id="3.30.460.10">
    <property type="entry name" value="Beta Polymerase, domain 2"/>
    <property type="match status" value="1"/>
</dbReference>
<gene>
    <name evidence="2" type="ORF">LKD42_00895</name>
</gene>
<name>A0ABS8ERM8_9FIRM</name>
<reference evidence="2 3" key="1">
    <citation type="submission" date="2021-10" db="EMBL/GenBank/DDBJ databases">
        <title>Anaerobic single-cell dispensing facilitates the cultivation of human gut bacteria.</title>
        <authorList>
            <person name="Afrizal A."/>
        </authorList>
    </citation>
    <scope>NUCLEOTIDE SEQUENCE [LARGE SCALE GENOMIC DNA]</scope>
    <source>
        <strain evidence="2 3">CLA-AA-H246</strain>
    </source>
</reference>
<dbReference type="InterPro" id="IPR043519">
    <property type="entry name" value="NT_sf"/>
</dbReference>
<dbReference type="EMBL" id="JAJEQE010000002">
    <property type="protein sequence ID" value="MCC2147818.1"/>
    <property type="molecule type" value="Genomic_DNA"/>
</dbReference>
<keyword evidence="3" id="KW-1185">Reference proteome</keyword>
<dbReference type="Proteomes" id="UP001299235">
    <property type="component" value="Unassembled WGS sequence"/>
</dbReference>
<sequence>MCTKNDLNYILKKIVQIYRSVYGEKLVQVILYGSYARGDYDSDSDIDIVAIVHGDRKILQEQLKKVWDSSCELELEYETILSPTVIPYEEFQRYQKELPYYRNIAQEGVIVVA</sequence>
<evidence type="ECO:0000313" key="3">
    <source>
        <dbReference type="Proteomes" id="UP001299235"/>
    </source>
</evidence>
<dbReference type="RefSeq" id="WP_248834539.1">
    <property type="nucleotide sequence ID" value="NZ_JAJEQE010000002.1"/>
</dbReference>
<organism evidence="2 3">
    <name type="scientific">Hominisplanchenecus faecis</name>
    <dbReference type="NCBI Taxonomy" id="2885351"/>
    <lineage>
        <taxon>Bacteria</taxon>
        <taxon>Bacillati</taxon>
        <taxon>Bacillota</taxon>
        <taxon>Clostridia</taxon>
        <taxon>Lachnospirales</taxon>
        <taxon>Lachnospiraceae</taxon>
        <taxon>Hominisplanchenecus</taxon>
    </lineage>
</organism>
<evidence type="ECO:0000313" key="2">
    <source>
        <dbReference type="EMBL" id="MCC2147818.1"/>
    </source>
</evidence>
<comment type="caution">
    <text evidence="2">The sequence shown here is derived from an EMBL/GenBank/DDBJ whole genome shotgun (WGS) entry which is preliminary data.</text>
</comment>
<feature type="domain" description="Polymerase nucleotidyl transferase" evidence="1">
    <location>
        <begin position="12"/>
        <end position="107"/>
    </location>
</feature>
<dbReference type="PANTHER" id="PTHR33933">
    <property type="entry name" value="NUCLEOTIDYLTRANSFERASE"/>
    <property type="match status" value="1"/>
</dbReference>
<evidence type="ECO:0000259" key="1">
    <source>
        <dbReference type="Pfam" id="PF01909"/>
    </source>
</evidence>
<proteinExistence type="predicted"/>
<dbReference type="InterPro" id="IPR002934">
    <property type="entry name" value="Polymerase_NTP_transf_dom"/>
</dbReference>
<dbReference type="Pfam" id="PF01909">
    <property type="entry name" value="NTP_transf_2"/>
    <property type="match status" value="1"/>
</dbReference>